<reference evidence="1" key="1">
    <citation type="submission" date="2020-04" db="EMBL/GenBank/DDBJ databases">
        <title>Genome Assembly and Annotation of Botryosphaeria dothidea sdau 11-99, a Latent Pathogen of Apple Fruit Ring Rot in China.</title>
        <authorList>
            <person name="Yu C."/>
            <person name="Diao Y."/>
            <person name="Lu Q."/>
            <person name="Zhao J."/>
            <person name="Cui S."/>
            <person name="Peng C."/>
            <person name="He B."/>
            <person name="Liu H."/>
        </authorList>
    </citation>
    <scope>NUCLEOTIDE SEQUENCE [LARGE SCALE GENOMIC DNA]</scope>
    <source>
        <strain evidence="1">Sdau11-99</strain>
    </source>
</reference>
<evidence type="ECO:0000313" key="1">
    <source>
        <dbReference type="EMBL" id="KAF4312891.1"/>
    </source>
</evidence>
<dbReference type="InterPro" id="IPR053157">
    <property type="entry name" value="Sterol_Uptake_Regulator"/>
</dbReference>
<sequence length="337" mass="37240">MHRWSTRTYLGVCGIPQDHHLMQVEVPRQSLQYDSLLNGMLALSSLDIGMTTAHAGGSRAQSAVYNRAAMEFYDKSIKMFREEITNITAENHLCMYLLGVLLGLINIAELQFPSRDGSLPSVLERMPMIWDLLTGPALVALRCGRWLYDSTESVRVVLAMGSASSDVLDADTRGVLALLAAVNDRLHISAVCRAGGAAAEEEEVQAHEMYKNAILPLERCFAEEARGWIDGFLVAFPALVRRGFMKAVKKSDPMALLILMYYGVLIDGHGKKVWWAAGVGKRLIVEISDLLELLRFPLVPGFREAMSWARRQVGLPVLIEGSQLLAREVIEISGDLG</sequence>
<dbReference type="Proteomes" id="UP000572817">
    <property type="component" value="Unassembled WGS sequence"/>
</dbReference>
<name>A0A8H4J468_9PEZI</name>
<accession>A0A8H4J468</accession>
<gene>
    <name evidence="1" type="ORF">GTA08_BOTSDO11770</name>
</gene>
<dbReference type="GO" id="GO:0001228">
    <property type="term" value="F:DNA-binding transcription activator activity, RNA polymerase II-specific"/>
    <property type="evidence" value="ECO:0007669"/>
    <property type="project" value="TreeGrafter"/>
</dbReference>
<comment type="caution">
    <text evidence="1">The sequence shown here is derived from an EMBL/GenBank/DDBJ whole genome shotgun (WGS) entry which is preliminary data.</text>
</comment>
<protein>
    <submittedName>
        <fullName evidence="1">C6 transcription protein</fullName>
    </submittedName>
</protein>
<dbReference type="AlphaFoldDB" id="A0A8H4J468"/>
<dbReference type="PANTHER" id="PTHR47784">
    <property type="entry name" value="STEROL UPTAKE CONTROL PROTEIN 2"/>
    <property type="match status" value="1"/>
</dbReference>
<organism evidence="1 2">
    <name type="scientific">Botryosphaeria dothidea</name>
    <dbReference type="NCBI Taxonomy" id="55169"/>
    <lineage>
        <taxon>Eukaryota</taxon>
        <taxon>Fungi</taxon>
        <taxon>Dikarya</taxon>
        <taxon>Ascomycota</taxon>
        <taxon>Pezizomycotina</taxon>
        <taxon>Dothideomycetes</taxon>
        <taxon>Dothideomycetes incertae sedis</taxon>
        <taxon>Botryosphaeriales</taxon>
        <taxon>Botryosphaeriaceae</taxon>
        <taxon>Botryosphaeria</taxon>
    </lineage>
</organism>
<dbReference type="PANTHER" id="PTHR47784:SF10">
    <property type="entry name" value="TRANSCRIPTION FACTOR, PUTATIVE (AFU_ORTHOLOGUE AFUA_6G14150)-RELATED"/>
    <property type="match status" value="1"/>
</dbReference>
<proteinExistence type="predicted"/>
<dbReference type="EMBL" id="WWBZ02000002">
    <property type="protein sequence ID" value="KAF4312891.1"/>
    <property type="molecule type" value="Genomic_DNA"/>
</dbReference>
<dbReference type="OrthoDB" id="4937900at2759"/>
<evidence type="ECO:0000313" key="2">
    <source>
        <dbReference type="Proteomes" id="UP000572817"/>
    </source>
</evidence>
<keyword evidence="2" id="KW-1185">Reference proteome</keyword>